<organism evidence="1 2">
    <name type="scientific">Rhamnella rubrinervis</name>
    <dbReference type="NCBI Taxonomy" id="2594499"/>
    <lineage>
        <taxon>Eukaryota</taxon>
        <taxon>Viridiplantae</taxon>
        <taxon>Streptophyta</taxon>
        <taxon>Embryophyta</taxon>
        <taxon>Tracheophyta</taxon>
        <taxon>Spermatophyta</taxon>
        <taxon>Magnoliopsida</taxon>
        <taxon>eudicotyledons</taxon>
        <taxon>Gunneridae</taxon>
        <taxon>Pentapetalae</taxon>
        <taxon>rosids</taxon>
        <taxon>fabids</taxon>
        <taxon>Rosales</taxon>
        <taxon>Rhamnaceae</taxon>
        <taxon>rhamnoid group</taxon>
        <taxon>Rhamneae</taxon>
        <taxon>Rhamnella</taxon>
    </lineage>
</organism>
<comment type="caution">
    <text evidence="1">The sequence shown here is derived from an EMBL/GenBank/DDBJ whole genome shotgun (WGS) entry which is preliminary data.</text>
</comment>
<dbReference type="OrthoDB" id="748084at2759"/>
<evidence type="ECO:0000313" key="2">
    <source>
        <dbReference type="Proteomes" id="UP000796880"/>
    </source>
</evidence>
<keyword evidence="2" id="KW-1185">Reference proteome</keyword>
<name>A0A8K0H2E6_9ROSA</name>
<gene>
    <name evidence="1" type="ORF">FNV43_RR14106</name>
</gene>
<evidence type="ECO:0000313" key="1">
    <source>
        <dbReference type="EMBL" id="KAF3444414.1"/>
    </source>
</evidence>
<sequence length="190" mass="21917">MSICNIKNLEGQREGSQVGTQNYSWNYLQMGFFTVDCPQTWKAVTAEKLSVSCKTTLIFREIGLFSQRLQSFSQQQLSMSASQIQRHFCGTVHLFNITICHDILVYDHVESSGASDVEEDLHALWKFARKLQVPVLFFISLLAHLDDPITLLAFKVGIFELDLLVQVSTFFMKYEPKLDYILYIGEFWKL</sequence>
<accession>A0A8K0H2E6</accession>
<proteinExistence type="predicted"/>
<dbReference type="EMBL" id="VOIH02000006">
    <property type="protein sequence ID" value="KAF3444414.1"/>
    <property type="molecule type" value="Genomic_DNA"/>
</dbReference>
<dbReference type="Proteomes" id="UP000796880">
    <property type="component" value="Unassembled WGS sequence"/>
</dbReference>
<dbReference type="AlphaFoldDB" id="A0A8K0H2E6"/>
<protein>
    <submittedName>
        <fullName evidence="1">Uncharacterized protein</fullName>
    </submittedName>
</protein>
<reference evidence="1" key="1">
    <citation type="submission" date="2020-03" db="EMBL/GenBank/DDBJ databases">
        <title>A high-quality chromosome-level genome assembly of a woody plant with both climbing and erect habits, Rhamnella rubrinervis.</title>
        <authorList>
            <person name="Lu Z."/>
            <person name="Yang Y."/>
            <person name="Zhu X."/>
            <person name="Sun Y."/>
        </authorList>
    </citation>
    <scope>NUCLEOTIDE SEQUENCE</scope>
    <source>
        <strain evidence="1">BYM</strain>
        <tissue evidence="1">Leaf</tissue>
    </source>
</reference>